<evidence type="ECO:0000256" key="8">
    <source>
        <dbReference type="ARBA" id="ARBA00023125"/>
    </source>
</evidence>
<evidence type="ECO:0000256" key="2">
    <source>
        <dbReference type="ARBA" id="ARBA00008016"/>
    </source>
</evidence>
<dbReference type="GO" id="GO:0009432">
    <property type="term" value="P:SOS response"/>
    <property type="evidence" value="ECO:0007669"/>
    <property type="project" value="UniProtKB-UniRule"/>
</dbReference>
<keyword evidence="5 9" id="KW-0235">DNA replication</keyword>
<dbReference type="PANTHER" id="PTHR32182:SF0">
    <property type="entry name" value="DNA REPLICATION AND REPAIR PROTEIN RECF"/>
    <property type="match status" value="1"/>
</dbReference>
<evidence type="ECO:0000259" key="10">
    <source>
        <dbReference type="Pfam" id="PF02463"/>
    </source>
</evidence>
<comment type="similarity">
    <text evidence="2 9">Belongs to the RecF family.</text>
</comment>
<keyword evidence="7 9" id="KW-0067">ATP-binding</keyword>
<keyword evidence="4 9" id="KW-0963">Cytoplasm</keyword>
<evidence type="ECO:0000313" key="12">
    <source>
        <dbReference type="Proteomes" id="UP000178603"/>
    </source>
</evidence>
<evidence type="ECO:0000256" key="4">
    <source>
        <dbReference type="ARBA" id="ARBA00022490"/>
    </source>
</evidence>
<feature type="binding site" evidence="9">
    <location>
        <begin position="29"/>
        <end position="36"/>
    </location>
    <ligand>
        <name>ATP</name>
        <dbReference type="ChEBI" id="CHEBI:30616"/>
    </ligand>
</feature>
<dbReference type="PANTHER" id="PTHR32182">
    <property type="entry name" value="DNA REPLICATION AND REPAIR PROTEIN RECF"/>
    <property type="match status" value="1"/>
</dbReference>
<dbReference type="SUPFAM" id="SSF52540">
    <property type="entry name" value="P-loop containing nucleoside triphosphate hydrolases"/>
    <property type="match status" value="1"/>
</dbReference>
<dbReference type="Gene3D" id="3.40.50.300">
    <property type="entry name" value="P-loop containing nucleotide triphosphate hydrolases"/>
    <property type="match status" value="1"/>
</dbReference>
<organism evidence="11 12">
    <name type="scientific">Candidatus Woesebacteria bacterium RIFCSPHIGHO2_12_FULL_41_24</name>
    <dbReference type="NCBI Taxonomy" id="1802510"/>
    <lineage>
        <taxon>Bacteria</taxon>
        <taxon>Candidatus Woeseibacteriota</taxon>
    </lineage>
</organism>
<comment type="caution">
    <text evidence="11">The sequence shown here is derived from an EMBL/GenBank/DDBJ whole genome shotgun (WGS) entry which is preliminary data.</text>
</comment>
<comment type="function">
    <text evidence="9">The RecF protein is involved in DNA metabolism; it is required for DNA replication and normal SOS inducibility. RecF binds preferentially to single-stranded, linear DNA. It also seems to bind ATP.</text>
</comment>
<dbReference type="AlphaFoldDB" id="A0A1F8AQP8"/>
<protein>
    <recommendedName>
        <fullName evidence="3 9">DNA replication and repair protein RecF</fullName>
    </recommendedName>
</protein>
<dbReference type="InterPro" id="IPR042174">
    <property type="entry name" value="RecF_2"/>
</dbReference>
<keyword evidence="9" id="KW-0234">DNA repair</keyword>
<feature type="domain" description="RecF/RecN/SMC N-terminal" evidence="10">
    <location>
        <begin position="1"/>
        <end position="355"/>
    </location>
</feature>
<evidence type="ECO:0000256" key="5">
    <source>
        <dbReference type="ARBA" id="ARBA00022705"/>
    </source>
</evidence>
<dbReference type="GO" id="GO:0005737">
    <property type="term" value="C:cytoplasm"/>
    <property type="evidence" value="ECO:0007669"/>
    <property type="project" value="UniProtKB-SubCell"/>
</dbReference>
<dbReference type="InterPro" id="IPR018078">
    <property type="entry name" value="DNA-binding_RecF_CS"/>
</dbReference>
<proteinExistence type="inferred from homology"/>
<reference evidence="11 12" key="1">
    <citation type="journal article" date="2016" name="Nat. Commun.">
        <title>Thousands of microbial genomes shed light on interconnected biogeochemical processes in an aquifer system.</title>
        <authorList>
            <person name="Anantharaman K."/>
            <person name="Brown C.T."/>
            <person name="Hug L.A."/>
            <person name="Sharon I."/>
            <person name="Castelle C.J."/>
            <person name="Probst A.J."/>
            <person name="Thomas B.C."/>
            <person name="Singh A."/>
            <person name="Wilkins M.J."/>
            <person name="Karaoz U."/>
            <person name="Brodie E.L."/>
            <person name="Williams K.H."/>
            <person name="Hubbard S.S."/>
            <person name="Banfield J.F."/>
        </authorList>
    </citation>
    <scope>NUCLEOTIDE SEQUENCE [LARGE SCALE GENOMIC DNA]</scope>
</reference>
<keyword evidence="8 9" id="KW-0238">DNA-binding</keyword>
<dbReference type="GO" id="GO:0003697">
    <property type="term" value="F:single-stranded DNA binding"/>
    <property type="evidence" value="ECO:0007669"/>
    <property type="project" value="UniProtKB-UniRule"/>
</dbReference>
<dbReference type="GO" id="GO:0005524">
    <property type="term" value="F:ATP binding"/>
    <property type="evidence" value="ECO:0007669"/>
    <property type="project" value="UniProtKB-UniRule"/>
</dbReference>
<evidence type="ECO:0000256" key="3">
    <source>
        <dbReference type="ARBA" id="ARBA00020170"/>
    </source>
</evidence>
<evidence type="ECO:0000256" key="9">
    <source>
        <dbReference type="HAMAP-Rule" id="MF_00365"/>
    </source>
</evidence>
<dbReference type="InterPro" id="IPR001238">
    <property type="entry name" value="DNA-binding_RecF"/>
</dbReference>
<dbReference type="GO" id="GO:0000731">
    <property type="term" value="P:DNA synthesis involved in DNA repair"/>
    <property type="evidence" value="ECO:0007669"/>
    <property type="project" value="TreeGrafter"/>
</dbReference>
<comment type="subcellular location">
    <subcellularLocation>
        <location evidence="1 9">Cytoplasm</location>
    </subcellularLocation>
</comment>
<dbReference type="HAMAP" id="MF_00365">
    <property type="entry name" value="RecF"/>
    <property type="match status" value="1"/>
</dbReference>
<dbReference type="PROSITE" id="PS00617">
    <property type="entry name" value="RECF_1"/>
    <property type="match status" value="1"/>
</dbReference>
<evidence type="ECO:0000256" key="1">
    <source>
        <dbReference type="ARBA" id="ARBA00004496"/>
    </source>
</evidence>
<dbReference type="GO" id="GO:0006260">
    <property type="term" value="P:DNA replication"/>
    <property type="evidence" value="ECO:0007669"/>
    <property type="project" value="UniProtKB-UniRule"/>
</dbReference>
<sequence>MIQKIKLTNFRNFREKLFSFSPKTTVIIGDNATGKTNILESLFLISTGKSFHAHLEEEMIKNSEDIARVKGRVTSDESMNLEVILTRGRIEVGDDKFEKTPRKKLLVNGVSRRLIDFAGNFKVALFGPWDMDLVTGSPSGRRGFLDTVLSGVDWEYRRAILSYEKGLRQRNRLLWQIREYPSAGSGRMRLIFWNQLLIKNGDYISQKRQELIDFFNNNEPMTMHAKVGMNYKLSYDKSVISEARLEQYRDEEVAAATTLVGPHRDDFVFLIGESRKTRDLSRFGSRGEQRMAILWLKLCELAFVEAKTSEKPTLLLDDIFSELDHDHRAIVMEIVNNQQTLITTADPHFVENFKVSEKIKL</sequence>
<name>A0A1F8AQP8_9BACT</name>
<gene>
    <name evidence="9" type="primary">recF</name>
    <name evidence="11" type="ORF">A3E44_02635</name>
</gene>
<dbReference type="NCBIfam" id="TIGR00611">
    <property type="entry name" value="recf"/>
    <property type="match status" value="1"/>
</dbReference>
<dbReference type="Proteomes" id="UP000178603">
    <property type="component" value="Unassembled WGS sequence"/>
</dbReference>
<keyword evidence="9" id="KW-0227">DNA damage</keyword>
<dbReference type="Pfam" id="PF02463">
    <property type="entry name" value="SMC_N"/>
    <property type="match status" value="1"/>
</dbReference>
<evidence type="ECO:0000313" key="11">
    <source>
        <dbReference type="EMBL" id="OGM54077.1"/>
    </source>
</evidence>
<dbReference type="InterPro" id="IPR027417">
    <property type="entry name" value="P-loop_NTPase"/>
</dbReference>
<dbReference type="Gene3D" id="1.20.1050.90">
    <property type="entry name" value="RecF/RecN/SMC, N-terminal domain"/>
    <property type="match status" value="1"/>
</dbReference>
<dbReference type="GO" id="GO:0006302">
    <property type="term" value="P:double-strand break repair"/>
    <property type="evidence" value="ECO:0007669"/>
    <property type="project" value="TreeGrafter"/>
</dbReference>
<accession>A0A1F8AQP8</accession>
<evidence type="ECO:0000256" key="7">
    <source>
        <dbReference type="ARBA" id="ARBA00022840"/>
    </source>
</evidence>
<dbReference type="InterPro" id="IPR003395">
    <property type="entry name" value="RecF/RecN/SMC_N"/>
</dbReference>
<keyword evidence="6 9" id="KW-0547">Nucleotide-binding</keyword>
<keyword evidence="9" id="KW-0742">SOS response</keyword>
<dbReference type="EMBL" id="MGGW01000018">
    <property type="protein sequence ID" value="OGM54077.1"/>
    <property type="molecule type" value="Genomic_DNA"/>
</dbReference>
<evidence type="ECO:0000256" key="6">
    <source>
        <dbReference type="ARBA" id="ARBA00022741"/>
    </source>
</evidence>